<dbReference type="EMBL" id="BMGI01000002">
    <property type="protein sequence ID" value="GGD30602.1"/>
    <property type="molecule type" value="Genomic_DNA"/>
</dbReference>
<accession>A0ABQ1QL95</accession>
<protein>
    <recommendedName>
        <fullName evidence="3">DUF2059 domain-containing protein</fullName>
    </recommendedName>
</protein>
<name>A0ABQ1QL95_9RHOB</name>
<sequence>MRVQGNMAGALVLAFATLWGVVAGAADRAEYRQFLEVTGFDVAITSMQQGAMAGPGIAGDAPDAFGRQYTALARRVFDPELMLDRAVEMMEAVLPEPLLEHGMDFYGSELGRRLVAVENESHVTEDDVRHEQGREIVERLGETNPARLEDYSAMMDAIGGVESSLRAVIEVQLRYLLAAMAAGSVDIDYSEAELRALLEEQAPEIRSNIALYSMLGAAYTYRDMSDADIEAYRAALEDPAMMQVYEILNAIQFQVMAERYEALAEALAGLTPEQEI</sequence>
<reference evidence="2" key="1">
    <citation type="journal article" date="2019" name="Int. J. Syst. Evol. Microbiol.">
        <title>The Global Catalogue of Microorganisms (GCM) 10K type strain sequencing project: providing services to taxonomists for standard genome sequencing and annotation.</title>
        <authorList>
            <consortium name="The Broad Institute Genomics Platform"/>
            <consortium name="The Broad Institute Genome Sequencing Center for Infectious Disease"/>
            <person name="Wu L."/>
            <person name="Ma J."/>
        </authorList>
    </citation>
    <scope>NUCLEOTIDE SEQUENCE [LARGE SCALE GENOMIC DNA]</scope>
    <source>
        <strain evidence="2">CGMCC 1.12922</strain>
    </source>
</reference>
<comment type="caution">
    <text evidence="1">The sequence shown here is derived from an EMBL/GenBank/DDBJ whole genome shotgun (WGS) entry which is preliminary data.</text>
</comment>
<keyword evidence="2" id="KW-1185">Reference proteome</keyword>
<dbReference type="Proteomes" id="UP000617355">
    <property type="component" value="Unassembled WGS sequence"/>
</dbReference>
<dbReference type="RefSeq" id="WP_188526860.1">
    <property type="nucleotide sequence ID" value="NZ_BMGI01000002.1"/>
</dbReference>
<proteinExistence type="predicted"/>
<evidence type="ECO:0008006" key="3">
    <source>
        <dbReference type="Google" id="ProtNLM"/>
    </source>
</evidence>
<gene>
    <name evidence="1" type="ORF">GCM10011358_13310</name>
</gene>
<evidence type="ECO:0000313" key="1">
    <source>
        <dbReference type="EMBL" id="GGD30602.1"/>
    </source>
</evidence>
<evidence type="ECO:0000313" key="2">
    <source>
        <dbReference type="Proteomes" id="UP000617355"/>
    </source>
</evidence>
<organism evidence="1 2">
    <name type="scientific">Sinisalibacter lacisalsi</name>
    <dbReference type="NCBI Taxonomy" id="1526570"/>
    <lineage>
        <taxon>Bacteria</taxon>
        <taxon>Pseudomonadati</taxon>
        <taxon>Pseudomonadota</taxon>
        <taxon>Alphaproteobacteria</taxon>
        <taxon>Rhodobacterales</taxon>
        <taxon>Roseobacteraceae</taxon>
        <taxon>Sinisalibacter</taxon>
    </lineage>
</organism>